<organism evidence="2 3">
    <name type="scientific">Jeotgalibacillus soli</name>
    <dbReference type="NCBI Taxonomy" id="889306"/>
    <lineage>
        <taxon>Bacteria</taxon>
        <taxon>Bacillati</taxon>
        <taxon>Bacillota</taxon>
        <taxon>Bacilli</taxon>
        <taxon>Bacillales</taxon>
        <taxon>Caryophanaceae</taxon>
        <taxon>Jeotgalibacillus</taxon>
    </lineage>
</organism>
<dbReference type="Proteomes" id="UP000031938">
    <property type="component" value="Unassembled WGS sequence"/>
</dbReference>
<dbReference type="PATRIC" id="fig|889306.3.peg.1561"/>
<reference evidence="2 3" key="1">
    <citation type="submission" date="2015-01" db="EMBL/GenBank/DDBJ databases">
        <title>Genome sequencing of Jeotgalibacillus soli.</title>
        <authorList>
            <person name="Goh K.M."/>
            <person name="Chan K.-G."/>
            <person name="Yaakop A.S."/>
            <person name="Ee R."/>
            <person name="Gan H.M."/>
            <person name="Chan C.S."/>
        </authorList>
    </citation>
    <scope>NUCLEOTIDE SEQUENCE [LARGE SCALE GENOMIC DNA]</scope>
    <source>
        <strain evidence="2 3">P9</strain>
    </source>
</reference>
<dbReference type="CDD" id="cd01948">
    <property type="entry name" value="EAL"/>
    <property type="match status" value="1"/>
</dbReference>
<accession>A0A0C2S3B8</accession>
<protein>
    <submittedName>
        <fullName evidence="2">Diguanylate cyclase</fullName>
    </submittedName>
</protein>
<dbReference type="AlphaFoldDB" id="A0A0C2S3B8"/>
<dbReference type="SUPFAM" id="SSF141868">
    <property type="entry name" value="EAL domain-like"/>
    <property type="match status" value="1"/>
</dbReference>
<dbReference type="PROSITE" id="PS50883">
    <property type="entry name" value="EAL"/>
    <property type="match status" value="1"/>
</dbReference>
<dbReference type="InterPro" id="IPR001633">
    <property type="entry name" value="EAL_dom"/>
</dbReference>
<dbReference type="EMBL" id="JXRP01000012">
    <property type="protein sequence ID" value="KIL48469.1"/>
    <property type="molecule type" value="Genomic_DNA"/>
</dbReference>
<dbReference type="GO" id="GO:0071111">
    <property type="term" value="F:cyclic-guanylate-specific phosphodiesterase activity"/>
    <property type="evidence" value="ECO:0007669"/>
    <property type="project" value="InterPro"/>
</dbReference>
<dbReference type="Gene3D" id="3.20.20.450">
    <property type="entry name" value="EAL domain"/>
    <property type="match status" value="1"/>
</dbReference>
<sequence length="139" mass="15622">MDLEITETLAINHIEEVMEKLLLLNENGIRISIDDFGTGHSSLAYLKDFPIQTLKIAREFILDFQDPANQAIITTIISLAKNLNLTVIAEGVETGEQIQFLKQQGCDEVQGYYFSKPSPSYVLEESFIRLKEVAASLDQ</sequence>
<evidence type="ECO:0000313" key="3">
    <source>
        <dbReference type="Proteomes" id="UP000031938"/>
    </source>
</evidence>
<gene>
    <name evidence="2" type="ORF">KP78_15520</name>
</gene>
<dbReference type="SMART" id="SM00052">
    <property type="entry name" value="EAL"/>
    <property type="match status" value="1"/>
</dbReference>
<evidence type="ECO:0000259" key="1">
    <source>
        <dbReference type="PROSITE" id="PS50883"/>
    </source>
</evidence>
<keyword evidence="3" id="KW-1185">Reference proteome</keyword>
<feature type="domain" description="EAL" evidence="1">
    <location>
        <begin position="1"/>
        <end position="131"/>
    </location>
</feature>
<dbReference type="PANTHER" id="PTHR33121">
    <property type="entry name" value="CYCLIC DI-GMP PHOSPHODIESTERASE PDEF"/>
    <property type="match status" value="1"/>
</dbReference>
<dbReference type="STRING" id="889306.KP78_15520"/>
<dbReference type="InterPro" id="IPR035919">
    <property type="entry name" value="EAL_sf"/>
</dbReference>
<name>A0A0C2S3B8_9BACL</name>
<dbReference type="Pfam" id="PF00563">
    <property type="entry name" value="EAL"/>
    <property type="match status" value="1"/>
</dbReference>
<comment type="caution">
    <text evidence="2">The sequence shown here is derived from an EMBL/GenBank/DDBJ whole genome shotgun (WGS) entry which is preliminary data.</text>
</comment>
<evidence type="ECO:0000313" key="2">
    <source>
        <dbReference type="EMBL" id="KIL48469.1"/>
    </source>
</evidence>
<proteinExistence type="predicted"/>
<dbReference type="PANTHER" id="PTHR33121:SF70">
    <property type="entry name" value="SIGNALING PROTEIN YKOW"/>
    <property type="match status" value="1"/>
</dbReference>
<dbReference type="InterPro" id="IPR050706">
    <property type="entry name" value="Cyclic-di-GMP_PDE-like"/>
</dbReference>